<evidence type="ECO:0000256" key="6">
    <source>
        <dbReference type="ARBA" id="ARBA00022837"/>
    </source>
</evidence>
<keyword evidence="5 8" id="KW-0720">Serine protease</keyword>
<dbReference type="PROSITE" id="PS51829">
    <property type="entry name" value="P_HOMO_B"/>
    <property type="match status" value="1"/>
</dbReference>
<dbReference type="KEGG" id="red:roselon_00952"/>
<dbReference type="CDD" id="cd04059">
    <property type="entry name" value="Peptidases_S8_Protein_convertases_Kexins_Furin-like"/>
    <property type="match status" value="1"/>
</dbReference>
<feature type="region of interest" description="Disordered" evidence="9">
    <location>
        <begin position="905"/>
        <end position="945"/>
    </location>
</feature>
<gene>
    <name evidence="11" type="ORF">roselon_00952</name>
</gene>
<keyword evidence="4 8" id="KW-0378">Hydrolase</keyword>
<evidence type="ECO:0000256" key="3">
    <source>
        <dbReference type="ARBA" id="ARBA00022729"/>
    </source>
</evidence>
<feature type="domain" description="P/Homo B" evidence="10">
    <location>
        <begin position="339"/>
        <end position="480"/>
    </location>
</feature>
<feature type="compositionally biased region" description="Low complexity" evidence="9">
    <location>
        <begin position="917"/>
        <end position="930"/>
    </location>
</feature>
<evidence type="ECO:0000256" key="8">
    <source>
        <dbReference type="PROSITE-ProRule" id="PRU01240"/>
    </source>
</evidence>
<keyword evidence="6" id="KW-0106">Calcium</keyword>
<dbReference type="Gene3D" id="2.150.10.10">
    <property type="entry name" value="Serralysin-like metalloprotease, C-terminal"/>
    <property type="match status" value="6"/>
</dbReference>
<dbReference type="PROSITE" id="PS51892">
    <property type="entry name" value="SUBTILASE"/>
    <property type="match status" value="1"/>
</dbReference>
<dbReference type="eggNOG" id="COG4935">
    <property type="taxonomic scope" value="Bacteria"/>
</dbReference>
<dbReference type="GO" id="GO:0016485">
    <property type="term" value="P:protein processing"/>
    <property type="evidence" value="ECO:0007669"/>
    <property type="project" value="TreeGrafter"/>
</dbReference>
<proteinExistence type="inferred from homology"/>
<protein>
    <recommendedName>
        <fullName evidence="10">P/Homo B domain-containing protein</fullName>
    </recommendedName>
</protein>
<evidence type="ECO:0000259" key="10">
    <source>
        <dbReference type="PROSITE" id="PS51829"/>
    </source>
</evidence>
<dbReference type="EMBL" id="CP004372">
    <property type="protein sequence ID" value="AHM03352.1"/>
    <property type="molecule type" value="Genomic_DNA"/>
</dbReference>
<dbReference type="SUPFAM" id="SSF51120">
    <property type="entry name" value="beta-Roll"/>
    <property type="match status" value="5"/>
</dbReference>
<evidence type="ECO:0000256" key="1">
    <source>
        <dbReference type="ARBA" id="ARBA00005325"/>
    </source>
</evidence>
<name>W8RZQ5_9RHOB</name>
<dbReference type="InterPro" id="IPR023828">
    <property type="entry name" value="Peptidase_S8_Ser-AS"/>
</dbReference>
<evidence type="ECO:0000313" key="11">
    <source>
        <dbReference type="EMBL" id="AHM03352.1"/>
    </source>
</evidence>
<dbReference type="Gene3D" id="3.40.50.200">
    <property type="entry name" value="Peptidase S8/S53 domain"/>
    <property type="match status" value="1"/>
</dbReference>
<dbReference type="eggNOG" id="COG1404">
    <property type="taxonomic scope" value="Bacteria"/>
</dbReference>
<dbReference type="PROSITE" id="PS00330">
    <property type="entry name" value="HEMOLYSIN_CALCIUM"/>
    <property type="match status" value="5"/>
</dbReference>
<dbReference type="PATRIC" id="fig|1294273.3.peg.932"/>
<feature type="active site" description="Charge relay system" evidence="7 8">
    <location>
        <position position="39"/>
    </location>
</feature>
<dbReference type="Gene3D" id="2.60.120.260">
    <property type="entry name" value="Galactose-binding domain-like"/>
    <property type="match status" value="1"/>
</dbReference>
<comment type="similarity">
    <text evidence="1">Belongs to the peptidase S8 family. Furin subfamily.</text>
</comment>
<dbReference type="SUPFAM" id="SSF49785">
    <property type="entry name" value="Galactose-binding domain-like"/>
    <property type="match status" value="1"/>
</dbReference>
<dbReference type="InterPro" id="IPR034182">
    <property type="entry name" value="Kexin/furin"/>
</dbReference>
<dbReference type="PANTHER" id="PTHR42884:SF14">
    <property type="entry name" value="NEUROENDOCRINE CONVERTASE 1"/>
    <property type="match status" value="1"/>
</dbReference>
<dbReference type="eggNOG" id="COG2931">
    <property type="taxonomic scope" value="Bacteria"/>
</dbReference>
<dbReference type="PRINTS" id="PR00313">
    <property type="entry name" value="CABNDNGRPT"/>
</dbReference>
<evidence type="ECO:0000256" key="7">
    <source>
        <dbReference type="PIRSR" id="PIRSR615500-1"/>
    </source>
</evidence>
<evidence type="ECO:0000256" key="5">
    <source>
        <dbReference type="ARBA" id="ARBA00022825"/>
    </source>
</evidence>
<dbReference type="InterPro" id="IPR022398">
    <property type="entry name" value="Peptidase_S8_His-AS"/>
</dbReference>
<dbReference type="InterPro" id="IPR018511">
    <property type="entry name" value="Hemolysin-typ_Ca-bd_CS"/>
</dbReference>
<dbReference type="GO" id="GO:0005509">
    <property type="term" value="F:calcium ion binding"/>
    <property type="evidence" value="ECO:0007669"/>
    <property type="project" value="InterPro"/>
</dbReference>
<keyword evidence="2 8" id="KW-0645">Protease</keyword>
<dbReference type="HOGENOM" id="CLU_009911_0_0_5"/>
<reference evidence="11 12" key="1">
    <citation type="submission" date="2013-03" db="EMBL/GenBank/DDBJ databases">
        <authorList>
            <person name="Fiebig A."/>
            <person name="Goeker M."/>
            <person name="Klenk H.-P.P."/>
        </authorList>
    </citation>
    <scope>NUCLEOTIDE SEQUENCE [LARGE SCALE GENOMIC DNA]</scope>
    <source>
        <strain evidence="12">DSM 19469</strain>
    </source>
</reference>
<dbReference type="SUPFAM" id="SSF52743">
    <property type="entry name" value="Subtilisin-like"/>
    <property type="match status" value="1"/>
</dbReference>
<dbReference type="PROSITE" id="PS00137">
    <property type="entry name" value="SUBTILASE_HIS"/>
    <property type="match status" value="1"/>
</dbReference>
<dbReference type="InterPro" id="IPR000209">
    <property type="entry name" value="Peptidase_S8/S53_dom"/>
</dbReference>
<dbReference type="PROSITE" id="PS00138">
    <property type="entry name" value="SUBTILASE_SER"/>
    <property type="match status" value="1"/>
</dbReference>
<evidence type="ECO:0000313" key="12">
    <source>
        <dbReference type="Proteomes" id="UP000019593"/>
    </source>
</evidence>
<dbReference type="Pfam" id="PF01483">
    <property type="entry name" value="P_proprotein"/>
    <property type="match status" value="1"/>
</dbReference>
<dbReference type="PRINTS" id="PR00723">
    <property type="entry name" value="SUBTILISIN"/>
</dbReference>
<evidence type="ECO:0000256" key="2">
    <source>
        <dbReference type="ARBA" id="ARBA00022670"/>
    </source>
</evidence>
<dbReference type="Proteomes" id="UP000019593">
    <property type="component" value="Chromosome"/>
</dbReference>
<dbReference type="RefSeq" id="WP_025311228.1">
    <property type="nucleotide sequence ID" value="NZ_CP004372.1"/>
</dbReference>
<dbReference type="InterPro" id="IPR001343">
    <property type="entry name" value="Hemolysn_Ca-bd"/>
</dbReference>
<dbReference type="Pfam" id="PF00353">
    <property type="entry name" value="HemolysinCabind"/>
    <property type="match status" value="8"/>
</dbReference>
<organism evidence="11 12">
    <name type="scientific">Roseicyclus elongatus DSM 19469</name>
    <dbReference type="NCBI Taxonomy" id="1294273"/>
    <lineage>
        <taxon>Bacteria</taxon>
        <taxon>Pseudomonadati</taxon>
        <taxon>Pseudomonadota</taxon>
        <taxon>Alphaproteobacteria</taxon>
        <taxon>Rhodobacterales</taxon>
        <taxon>Roseobacteraceae</taxon>
        <taxon>Roseicyclus</taxon>
    </lineage>
</organism>
<dbReference type="InterPro" id="IPR008979">
    <property type="entry name" value="Galactose-bd-like_sf"/>
</dbReference>
<dbReference type="STRING" id="1294273.roselon_00952"/>
<dbReference type="InterPro" id="IPR015500">
    <property type="entry name" value="Peptidase_S8_subtilisin-rel"/>
</dbReference>
<dbReference type="PANTHER" id="PTHR42884">
    <property type="entry name" value="PROPROTEIN CONVERTASE SUBTILISIN/KEXIN-RELATED"/>
    <property type="match status" value="1"/>
</dbReference>
<feature type="active site" description="Charge relay system" evidence="7 8">
    <location>
        <position position="246"/>
    </location>
</feature>
<sequence>MSYNSNPLYSQQWHFNLIGDIETIWAEYSGDGVLVAVYDDGVEDTHDDLDGNYDYGSELSYDNGDPNFSGDAHGTSVAGIIAAENNNEGGVGVAWGADLVGVDFLNDAFGSAALRDMSQFDVINNSWGYSGFYSTFDINGGGWASTFAADMMFAVENGRGGLGSIVVKSAGNSGRNVDHSSQNDPFSVLHEAIIVGATDANGFTEDYSSYGVNLLITAPSAAVTTDREGFAGYEAGDYNFGFNGTSASAPVVSGVAALILQANPNLGWRDVQQIMAMSASHTGSAYGSAAAGFEDYSWFANGADNWNGGGMSYHNNYGYGMIDAFAAVRMAEVWSEFFPVPQDSSNVVESLSYYTSPAFAETISSTQPPVVDTIFVSETMDIEHIYVIVDGSHSWSADLEIVLTAPDGTEFILNDNNGGYTDRFGNFIEGTAFAGYTFGVTAAMGMDSYGLWTITISDTVNLDDGLYTGFGLEFAGTTPDNDDVYHFTDDFLSYEAVEGTRGDMTDTNGGTDWLNLAAVTGDVLWDVGLFTGVRFLAVDTVRWVDFGNDEIENIATGDGDDDIWGNDYGNIVMTGRGNDSVWGSFGDDSVYGGAGNDTLRGAYDDDMLLGEEGNDTLEGGTGSDTLNGGLGNDELSGESGADHFIFDGGNDWILDFTAEDLVFIDPAIWGGTIAGLLAGAQTINGDLFLDFGSGNSLTFAGVTNTSELQGKVLFVGETPPPPVTTPNAITIDISAAGQAAGLALQDVEGALSDLVIDAEIQAGQTSTGFTSISVGGGETIVYAVTGTGLTYGTDAFGTFLTGGTVTNVNVTINGTFVGSFSGTVDAAQLSAAAFAEVGGSLGALEAFFSAVNWTYNGSFNNDILPEGFLSEDGVPFALNGEDSLNLGGGNDSVFLANGDDFANGGDGDDSIGGGDGNDTLEGGNGTDTLEGGSGSDTLEATGGNGNLLRGGAGDDVLIGGWGSDILQGNDGADSFSGGTGADDLYIDGQDTFFDGGGGYDRLIAVDPGGVNVALSGTNIERVIGGTGDDVFDGTGVALGLVISGEGGNDTLTGGSATDQVSGGAGDDVLIGGGGDDFLFGDGGSDSFEGGAGDDRFFAESIDQSFDGGAGYDRLFLLDNGDFTFALAGTGIERVNSGDGNDVLDATGVTDAVVLSGAGGNDALTGGSNNDVLAGGDGQDTLEGGSGFDSFFGGAGADSFVFEDGSGVDFLVGWEDGLDLLDFSGHAQVNGLSDLTITDNGVNSRIEFADGDALIVIGYTGGFDASDFDFV</sequence>
<dbReference type="GO" id="GO:0016020">
    <property type="term" value="C:membrane"/>
    <property type="evidence" value="ECO:0007669"/>
    <property type="project" value="TreeGrafter"/>
</dbReference>
<dbReference type="InterPro" id="IPR036852">
    <property type="entry name" value="Peptidase_S8/S53_dom_sf"/>
</dbReference>
<dbReference type="AlphaFoldDB" id="W8RZQ5"/>
<keyword evidence="3" id="KW-0732">Signal</keyword>
<dbReference type="Pfam" id="PF00082">
    <property type="entry name" value="Peptidase_S8"/>
    <property type="match status" value="1"/>
</dbReference>
<dbReference type="GO" id="GO:0004252">
    <property type="term" value="F:serine-type endopeptidase activity"/>
    <property type="evidence" value="ECO:0007669"/>
    <property type="project" value="UniProtKB-UniRule"/>
</dbReference>
<dbReference type="OrthoDB" id="9795675at2"/>
<evidence type="ECO:0000256" key="4">
    <source>
        <dbReference type="ARBA" id="ARBA00022801"/>
    </source>
</evidence>
<dbReference type="InterPro" id="IPR002884">
    <property type="entry name" value="P_dom"/>
</dbReference>
<accession>W8RZQ5</accession>
<keyword evidence="12" id="KW-1185">Reference proteome</keyword>
<dbReference type="GO" id="GO:0012505">
    <property type="term" value="C:endomembrane system"/>
    <property type="evidence" value="ECO:0007669"/>
    <property type="project" value="UniProtKB-ARBA"/>
</dbReference>
<evidence type="ECO:0000256" key="9">
    <source>
        <dbReference type="SAM" id="MobiDB-lite"/>
    </source>
</evidence>
<feature type="active site" description="Charge relay system" evidence="7 8">
    <location>
        <position position="73"/>
    </location>
</feature>
<dbReference type="GO" id="GO:0005737">
    <property type="term" value="C:cytoplasm"/>
    <property type="evidence" value="ECO:0007669"/>
    <property type="project" value="UniProtKB-ARBA"/>
</dbReference>
<dbReference type="InterPro" id="IPR011049">
    <property type="entry name" value="Serralysin-like_metalloprot_C"/>
</dbReference>